<evidence type="ECO:0000256" key="2">
    <source>
        <dbReference type="SAM" id="MobiDB-lite"/>
    </source>
</evidence>
<dbReference type="Proteomes" id="UP000054466">
    <property type="component" value="Unassembled WGS sequence"/>
</dbReference>
<protein>
    <recommendedName>
        <fullName evidence="7">SUZ domain-containing protein</fullName>
    </recommendedName>
</protein>
<feature type="compositionally biased region" description="Low complexity" evidence="2">
    <location>
        <begin position="790"/>
        <end position="810"/>
    </location>
</feature>
<evidence type="ECO:0000313" key="6">
    <source>
        <dbReference type="Proteomes" id="UP000054466"/>
    </source>
</evidence>
<feature type="region of interest" description="Disordered" evidence="2">
    <location>
        <begin position="653"/>
        <end position="822"/>
    </location>
</feature>
<feature type="domain" description="R3H" evidence="3">
    <location>
        <begin position="259"/>
        <end position="322"/>
    </location>
</feature>
<feature type="compositionally biased region" description="Basic residues" evidence="2">
    <location>
        <begin position="452"/>
        <end position="461"/>
    </location>
</feature>
<dbReference type="InterPro" id="IPR024771">
    <property type="entry name" value="SUZ"/>
</dbReference>
<evidence type="ECO:0000313" key="5">
    <source>
        <dbReference type="EMBL" id="KIW27273.1"/>
    </source>
</evidence>
<feature type="domain" description="SUZ" evidence="4">
    <location>
        <begin position="325"/>
        <end position="427"/>
    </location>
</feature>
<dbReference type="Pfam" id="PF12752">
    <property type="entry name" value="SUZ"/>
    <property type="match status" value="1"/>
</dbReference>
<dbReference type="PANTHER" id="PTHR15672">
    <property type="entry name" value="CAMP-REGULATED PHOSPHOPROTEIN 21 RELATED R3H DOMAIN CONTAINING PROTEIN"/>
    <property type="match status" value="1"/>
</dbReference>
<dbReference type="RefSeq" id="XP_016247489.1">
    <property type="nucleotide sequence ID" value="XM_016394070.1"/>
</dbReference>
<feature type="compositionally biased region" description="Polar residues" evidence="2">
    <location>
        <begin position="664"/>
        <end position="683"/>
    </location>
</feature>
<feature type="compositionally biased region" description="Low complexity" evidence="2">
    <location>
        <begin position="653"/>
        <end position="663"/>
    </location>
</feature>
<proteinExistence type="predicted"/>
<name>A0A0D2C7Z8_9EURO</name>
<feature type="compositionally biased region" description="Low complexity" evidence="2">
    <location>
        <begin position="684"/>
        <end position="719"/>
    </location>
</feature>
<dbReference type="GeneID" id="27346221"/>
<dbReference type="InterPro" id="IPR001374">
    <property type="entry name" value="R3H_dom"/>
</dbReference>
<dbReference type="CDD" id="cd02642">
    <property type="entry name" value="R3H_encore_like"/>
    <property type="match status" value="1"/>
</dbReference>
<dbReference type="SUPFAM" id="SSF82708">
    <property type="entry name" value="R3H domain"/>
    <property type="match status" value="1"/>
</dbReference>
<evidence type="ECO:0008006" key="7">
    <source>
        <dbReference type="Google" id="ProtNLM"/>
    </source>
</evidence>
<dbReference type="STRING" id="569365.A0A0D2C7Z8"/>
<feature type="compositionally biased region" description="Basic and acidic residues" evidence="2">
    <location>
        <begin position="140"/>
        <end position="152"/>
    </location>
</feature>
<dbReference type="HOGENOM" id="CLU_018298_0_0_1"/>
<feature type="compositionally biased region" description="Polar residues" evidence="2">
    <location>
        <begin position="720"/>
        <end position="731"/>
    </location>
</feature>
<dbReference type="GO" id="GO:0003676">
    <property type="term" value="F:nucleic acid binding"/>
    <property type="evidence" value="ECO:0007669"/>
    <property type="project" value="UniProtKB-UniRule"/>
</dbReference>
<organism evidence="5 6">
    <name type="scientific">Cladophialophora immunda</name>
    <dbReference type="NCBI Taxonomy" id="569365"/>
    <lineage>
        <taxon>Eukaryota</taxon>
        <taxon>Fungi</taxon>
        <taxon>Dikarya</taxon>
        <taxon>Ascomycota</taxon>
        <taxon>Pezizomycotina</taxon>
        <taxon>Eurotiomycetes</taxon>
        <taxon>Chaetothyriomycetidae</taxon>
        <taxon>Chaetothyriales</taxon>
        <taxon>Herpotrichiellaceae</taxon>
        <taxon>Cladophialophora</taxon>
    </lineage>
</organism>
<feature type="compositionally biased region" description="Polar residues" evidence="2">
    <location>
        <begin position="116"/>
        <end position="137"/>
    </location>
</feature>
<dbReference type="InterPro" id="IPR051937">
    <property type="entry name" value="R3H_domain_containing"/>
</dbReference>
<sequence length="822" mass="87931">MASSQVGPPPGKLSFAKVAAMRAPALPTPNPNASDEKKARPAENINAKAIQTNLLRSPASPRRPSDPQPKSLEERTQPDYLATAIEGLSLVEDASLVSGGPQSAESGESLEDDQSHLSNSSTKHQSFDTKSMASVTTFAMDEKESIRPDDSASVRAAEDEETSNAPHREDLSASNARGTSRPNNSGVTIAARRYHTLTLTNPPRFGDLPLPIIQAETTNCQPHSEGSIEQPREMHERASSLPLAPDEKLLDALATPKDRLPLLQLEEKFLAFITMPGTDFLDLPPQNSFARLLAHKLADYYSLAHHINEDGTSIRIFRTPDVSMPTPLHVLAQSIPAGPSQPPSAAGFKIMRRVGLGPRQGSAGASTPASSSAPSKATSEAGLETNSEEGIMSPVEGTPNKDKSKLTREEREAQYKAARDRIFGDFQESVTSESASTGENSASMSRSSSSSGKRKARKHKTPKDDSFEARSAFIPSYAPMHTSQMHPQYQPHYSEQAYHGQYQAPNGGFGGNINYSSTPTQAYPNFESSMSYNSAPMGYGNNSSQTFSPAESWSSMQTPSSNGYFNYSASPTTYQQSISPMIPQMNNQFMPTSHPGMQQPQNWMNNQFQAAYPQPQGPPGSNMNGWSGYQANATVNNATNYGYGQLHAQNYGGNGNQPYNAQYPNPSGYSRSLFNPQTRSFVPSNSTSRNGGRSGHNNSNNSGRKKPSSSSSSQTRANSIPPTKSFSSDASGTPPPARAFEKGLASNVSSPKPPPVKEDSLQQKYGAPAHLPKKPPPSQVTSLYDVENINNSSAGGTGTGTTACGNTSNSLTGPGQDNGSSA</sequence>
<dbReference type="VEuPathDB" id="FungiDB:PV07_07027"/>
<feature type="compositionally biased region" description="Polar residues" evidence="2">
    <location>
        <begin position="172"/>
        <end position="186"/>
    </location>
</feature>
<dbReference type="GO" id="GO:0006012">
    <property type="term" value="P:galactose metabolic process"/>
    <property type="evidence" value="ECO:0007669"/>
    <property type="project" value="TreeGrafter"/>
</dbReference>
<dbReference type="Gene3D" id="3.30.1370.50">
    <property type="entry name" value="R3H-like domain"/>
    <property type="match status" value="1"/>
</dbReference>
<feature type="compositionally biased region" description="Polar residues" evidence="2">
    <location>
        <begin position="811"/>
        <end position="822"/>
    </location>
</feature>
<keyword evidence="6" id="KW-1185">Reference proteome</keyword>
<dbReference type="PROSITE" id="PS51673">
    <property type="entry name" value="SUZ"/>
    <property type="match status" value="1"/>
</dbReference>
<dbReference type="OrthoDB" id="278430at2759"/>
<accession>A0A0D2C7Z8</accession>
<reference evidence="5 6" key="1">
    <citation type="submission" date="2015-01" db="EMBL/GenBank/DDBJ databases">
        <title>The Genome Sequence of Cladophialophora immunda CBS83496.</title>
        <authorList>
            <consortium name="The Broad Institute Genomics Platform"/>
            <person name="Cuomo C."/>
            <person name="de Hoog S."/>
            <person name="Gorbushina A."/>
            <person name="Stielow B."/>
            <person name="Teixiera M."/>
            <person name="Abouelleil A."/>
            <person name="Chapman S.B."/>
            <person name="Priest M."/>
            <person name="Young S.K."/>
            <person name="Wortman J."/>
            <person name="Nusbaum C."/>
            <person name="Birren B."/>
        </authorList>
    </citation>
    <scope>NUCLEOTIDE SEQUENCE [LARGE SCALE GENOMIC DNA]</scope>
    <source>
        <strain evidence="5 6">CBS 83496</strain>
    </source>
</reference>
<feature type="compositionally biased region" description="Polar residues" evidence="2">
    <location>
        <begin position="428"/>
        <end position="440"/>
    </location>
</feature>
<evidence type="ECO:0000259" key="3">
    <source>
        <dbReference type="PROSITE" id="PS51061"/>
    </source>
</evidence>
<keyword evidence="1" id="KW-0597">Phosphoprotein</keyword>
<feature type="compositionally biased region" description="Basic and acidic residues" evidence="2">
    <location>
        <begin position="399"/>
        <end position="423"/>
    </location>
</feature>
<evidence type="ECO:0000256" key="1">
    <source>
        <dbReference type="ARBA" id="ARBA00022553"/>
    </source>
</evidence>
<feature type="compositionally biased region" description="Low complexity" evidence="2">
    <location>
        <begin position="441"/>
        <end position="451"/>
    </location>
</feature>
<feature type="compositionally biased region" description="Low complexity" evidence="2">
    <location>
        <begin position="361"/>
        <end position="379"/>
    </location>
</feature>
<dbReference type="InterPro" id="IPR036867">
    <property type="entry name" value="R3H_dom_sf"/>
</dbReference>
<dbReference type="PROSITE" id="PS51061">
    <property type="entry name" value="R3H"/>
    <property type="match status" value="1"/>
</dbReference>
<gene>
    <name evidence="5" type="ORF">PV07_07027</name>
</gene>
<dbReference type="PANTHER" id="PTHR15672:SF8">
    <property type="entry name" value="PROTEIN ENCORE"/>
    <property type="match status" value="1"/>
</dbReference>
<evidence type="ECO:0000259" key="4">
    <source>
        <dbReference type="PROSITE" id="PS51673"/>
    </source>
</evidence>
<feature type="region of interest" description="Disordered" evidence="2">
    <location>
        <begin position="356"/>
        <end position="466"/>
    </location>
</feature>
<dbReference type="AlphaFoldDB" id="A0A0D2C7Z8"/>
<feature type="region of interest" description="Disordered" evidence="2">
    <location>
        <begin position="18"/>
        <end position="186"/>
    </location>
</feature>
<dbReference type="EMBL" id="KN847043">
    <property type="protein sequence ID" value="KIW27273.1"/>
    <property type="molecule type" value="Genomic_DNA"/>
</dbReference>